<dbReference type="EMBL" id="FZNW01000008">
    <property type="protein sequence ID" value="SNR52581.1"/>
    <property type="molecule type" value="Genomic_DNA"/>
</dbReference>
<protein>
    <submittedName>
        <fullName evidence="1">Uncharacterized protein</fullName>
    </submittedName>
</protein>
<dbReference type="Proteomes" id="UP000198348">
    <property type="component" value="Unassembled WGS sequence"/>
</dbReference>
<proteinExistence type="predicted"/>
<sequence>MFTVYCPRHQANVLLGFRRIRRVINVSPGVIAVQLVCHDGAVLELLTGSRVSASTPRTPSMPATNDR</sequence>
<evidence type="ECO:0000313" key="1">
    <source>
        <dbReference type="EMBL" id="SNR52581.1"/>
    </source>
</evidence>
<keyword evidence="2" id="KW-1185">Reference proteome</keyword>
<dbReference type="AlphaFoldDB" id="A0A238X1S9"/>
<name>A0A238X1S9_9PSEU</name>
<organism evidence="1 2">
    <name type="scientific">Haloechinothrix alba</name>
    <dbReference type="NCBI Taxonomy" id="664784"/>
    <lineage>
        <taxon>Bacteria</taxon>
        <taxon>Bacillati</taxon>
        <taxon>Actinomycetota</taxon>
        <taxon>Actinomycetes</taxon>
        <taxon>Pseudonocardiales</taxon>
        <taxon>Pseudonocardiaceae</taxon>
        <taxon>Haloechinothrix</taxon>
    </lineage>
</organism>
<evidence type="ECO:0000313" key="2">
    <source>
        <dbReference type="Proteomes" id="UP000198348"/>
    </source>
</evidence>
<gene>
    <name evidence="1" type="ORF">SAMN06265360_108177</name>
</gene>
<reference evidence="2" key="1">
    <citation type="submission" date="2017-06" db="EMBL/GenBank/DDBJ databases">
        <authorList>
            <person name="Varghese N."/>
            <person name="Submissions S."/>
        </authorList>
    </citation>
    <scope>NUCLEOTIDE SEQUENCE [LARGE SCALE GENOMIC DNA]</scope>
    <source>
        <strain evidence="2">DSM 45207</strain>
    </source>
</reference>
<accession>A0A238X1S9</accession>